<accession>A0A4C1VTL7</accession>
<name>A0A4C1VTL7_EUMVA</name>
<dbReference type="Proteomes" id="UP000299102">
    <property type="component" value="Unassembled WGS sequence"/>
</dbReference>
<dbReference type="EMBL" id="BGZK01000411">
    <property type="protein sequence ID" value="GBP42051.1"/>
    <property type="molecule type" value="Genomic_DNA"/>
</dbReference>
<keyword evidence="2" id="KW-1185">Reference proteome</keyword>
<dbReference type="AlphaFoldDB" id="A0A4C1VTL7"/>
<organism evidence="1 2">
    <name type="scientific">Eumeta variegata</name>
    <name type="common">Bagworm moth</name>
    <name type="synonym">Eumeta japonica</name>
    <dbReference type="NCBI Taxonomy" id="151549"/>
    <lineage>
        <taxon>Eukaryota</taxon>
        <taxon>Metazoa</taxon>
        <taxon>Ecdysozoa</taxon>
        <taxon>Arthropoda</taxon>
        <taxon>Hexapoda</taxon>
        <taxon>Insecta</taxon>
        <taxon>Pterygota</taxon>
        <taxon>Neoptera</taxon>
        <taxon>Endopterygota</taxon>
        <taxon>Lepidoptera</taxon>
        <taxon>Glossata</taxon>
        <taxon>Ditrysia</taxon>
        <taxon>Tineoidea</taxon>
        <taxon>Psychidae</taxon>
        <taxon>Oiketicinae</taxon>
        <taxon>Eumeta</taxon>
    </lineage>
</organism>
<proteinExistence type="predicted"/>
<reference evidence="1 2" key="1">
    <citation type="journal article" date="2019" name="Commun. Biol.">
        <title>The bagworm genome reveals a unique fibroin gene that provides high tensile strength.</title>
        <authorList>
            <person name="Kono N."/>
            <person name="Nakamura H."/>
            <person name="Ohtoshi R."/>
            <person name="Tomita M."/>
            <person name="Numata K."/>
            <person name="Arakawa K."/>
        </authorList>
    </citation>
    <scope>NUCLEOTIDE SEQUENCE [LARGE SCALE GENOMIC DNA]</scope>
</reference>
<comment type="caution">
    <text evidence="1">The sequence shown here is derived from an EMBL/GenBank/DDBJ whole genome shotgun (WGS) entry which is preliminary data.</text>
</comment>
<sequence>MIRGCRGEVINTGKAIEYVMTRAEPSLYPSIKEKTYDRMNGETRKDRCRNSDVRERCVLKENEVTKVERGMLRWFGHLERMNKNRLTEQIYRANASDGKVDKGHLRKSYVDHIGGMVKKG</sequence>
<dbReference type="OrthoDB" id="6625421at2759"/>
<evidence type="ECO:0000313" key="1">
    <source>
        <dbReference type="EMBL" id="GBP42051.1"/>
    </source>
</evidence>
<evidence type="ECO:0000313" key="2">
    <source>
        <dbReference type="Proteomes" id="UP000299102"/>
    </source>
</evidence>
<protein>
    <submittedName>
        <fullName evidence="1">Uncharacterized protein</fullName>
    </submittedName>
</protein>
<gene>
    <name evidence="1" type="ORF">EVAR_29406_1</name>
</gene>